<dbReference type="eggNOG" id="COG4313">
    <property type="taxonomic scope" value="Bacteria"/>
</dbReference>
<dbReference type="OrthoDB" id="8639774at2"/>
<dbReference type="AlphaFoldDB" id="C1DN81"/>
<proteinExistence type="predicted"/>
<name>C1DN81_AZOVD</name>
<sequence length="294" mass="32707">MIFSRIRISLLFGFICTYPVMTLATENGADSYPSGAEGVLAGALPPPGFYGQTFYVNYHASRFVDKHGDSMIPGFGLNLNGVVERLIYMTETTVMNGQLGFYVAQPFFDLRIAQGGQRGDRKGISDTLAAVMVGWHNGEHHWAAAIEGVFPTGEYDRDRMVNLGKNYYTLRPIVVYSYSQPDGWDLSTKLSYSFNTENQDTDYLSGQYFAGDFSLGYRFAPGWILALQGYAFKQLTSDESHGHKVGFRGQSLALGPGIQYQGKGWSLEGKYTTETAVENRPQGNYTWLKLTLAF</sequence>
<dbReference type="EMBL" id="CP001157">
    <property type="protein sequence ID" value="ACO79248.1"/>
    <property type="molecule type" value="Genomic_DNA"/>
</dbReference>
<accession>C1DN81</accession>
<dbReference type="HOGENOM" id="CLU_066206_2_0_6"/>
<dbReference type="STRING" id="322710.Avin_30840"/>
<dbReference type="Proteomes" id="UP000002424">
    <property type="component" value="Chromosome"/>
</dbReference>
<feature type="signal peptide" evidence="1">
    <location>
        <begin position="1"/>
        <end position="24"/>
    </location>
</feature>
<keyword evidence="1" id="KW-0732">Signal</keyword>
<evidence type="ECO:0000256" key="1">
    <source>
        <dbReference type="SAM" id="SignalP"/>
    </source>
</evidence>
<gene>
    <name evidence="2" type="ordered locus">Avin_30840</name>
</gene>
<organism evidence="2 3">
    <name type="scientific">Azotobacter vinelandii (strain DJ / ATCC BAA-1303)</name>
    <dbReference type="NCBI Taxonomy" id="322710"/>
    <lineage>
        <taxon>Bacteria</taxon>
        <taxon>Pseudomonadati</taxon>
        <taxon>Pseudomonadota</taxon>
        <taxon>Gammaproteobacteria</taxon>
        <taxon>Pseudomonadales</taxon>
        <taxon>Pseudomonadaceae</taxon>
        <taxon>Azotobacter</taxon>
    </lineage>
</organism>
<keyword evidence="3" id="KW-1185">Reference proteome</keyword>
<reference evidence="2 3" key="1">
    <citation type="journal article" date="2009" name="J. Bacteriol.">
        <title>Genome sequence of Azotobacter vinelandii, an obligate aerobe specialized to support diverse anaerobic metabolic processes.</title>
        <authorList>
            <person name="Setubal J.C."/>
            <person name="dos Santos P."/>
            <person name="Goldman B.S."/>
            <person name="Ertesvag H."/>
            <person name="Espin G."/>
            <person name="Rubio L.M."/>
            <person name="Valla S."/>
            <person name="Almeida N.F."/>
            <person name="Balasubramanian D."/>
            <person name="Cromes L."/>
            <person name="Curatti L."/>
            <person name="Du Z."/>
            <person name="Godsy E."/>
            <person name="Goodner B."/>
            <person name="Hellner-Burris K."/>
            <person name="Hernandez J.A."/>
            <person name="Houmiel K."/>
            <person name="Imperial J."/>
            <person name="Kennedy C."/>
            <person name="Larson T.J."/>
            <person name="Latreille P."/>
            <person name="Ligon L.S."/>
            <person name="Lu J."/>
            <person name="Maerk M."/>
            <person name="Miller N.M."/>
            <person name="Norton S."/>
            <person name="O'Carroll I.P."/>
            <person name="Paulsen I."/>
            <person name="Raulfs E.C."/>
            <person name="Roemer R."/>
            <person name="Rosser J."/>
            <person name="Segura D."/>
            <person name="Slater S."/>
            <person name="Stricklin S.L."/>
            <person name="Studholme D.J."/>
            <person name="Sun J."/>
            <person name="Viana C.J."/>
            <person name="Wallin E."/>
            <person name="Wang B."/>
            <person name="Wheeler C."/>
            <person name="Zhu H."/>
            <person name="Dean D.R."/>
            <person name="Dixon R."/>
            <person name="Wood D."/>
        </authorList>
    </citation>
    <scope>NUCLEOTIDE SEQUENCE [LARGE SCALE GENOMIC DNA]</scope>
    <source>
        <strain evidence="3">DJ / ATCC BAA-1303</strain>
    </source>
</reference>
<dbReference type="EnsemblBacteria" id="ACO79248">
    <property type="protein sequence ID" value="ACO79248"/>
    <property type="gene ID" value="Avin_30840"/>
</dbReference>
<dbReference type="InterPro" id="IPR025737">
    <property type="entry name" value="FApF"/>
</dbReference>
<evidence type="ECO:0008006" key="4">
    <source>
        <dbReference type="Google" id="ProtNLM"/>
    </source>
</evidence>
<dbReference type="Pfam" id="PF13557">
    <property type="entry name" value="Phenol_MetA_deg"/>
    <property type="match status" value="1"/>
</dbReference>
<feature type="chain" id="PRO_5005667154" description="Phenol degradation protein meta" evidence="1">
    <location>
        <begin position="25"/>
        <end position="294"/>
    </location>
</feature>
<protein>
    <recommendedName>
        <fullName evidence="4">Phenol degradation protein meta</fullName>
    </recommendedName>
</protein>
<dbReference type="KEGG" id="avn:Avin_30840"/>
<evidence type="ECO:0000313" key="2">
    <source>
        <dbReference type="EMBL" id="ACO79248.1"/>
    </source>
</evidence>
<evidence type="ECO:0000313" key="3">
    <source>
        <dbReference type="Proteomes" id="UP000002424"/>
    </source>
</evidence>